<dbReference type="Proteomes" id="UP000007819">
    <property type="component" value="Chromosome A2"/>
</dbReference>
<accession>A0A8R2JS24</accession>
<name>A0A8R2JS24_ACYPI</name>
<dbReference type="InterPro" id="IPR013087">
    <property type="entry name" value="Znf_C2H2_type"/>
</dbReference>
<reference evidence="7" key="2">
    <citation type="submission" date="2022-06" db="UniProtKB">
        <authorList>
            <consortium name="EnsemblMetazoa"/>
        </authorList>
    </citation>
    <scope>IDENTIFICATION</scope>
</reference>
<dbReference type="InterPro" id="IPR036236">
    <property type="entry name" value="Znf_C2H2_sf"/>
</dbReference>
<evidence type="ECO:0000256" key="3">
    <source>
        <dbReference type="ARBA" id="ARBA00022771"/>
    </source>
</evidence>
<dbReference type="KEGG" id="api:103309320"/>
<dbReference type="PANTHER" id="PTHR23235">
    <property type="entry name" value="KRUEPPEL-LIKE TRANSCRIPTION FACTOR"/>
    <property type="match status" value="1"/>
</dbReference>
<dbReference type="AlphaFoldDB" id="A0A8R2JS24"/>
<dbReference type="SUPFAM" id="SSF57667">
    <property type="entry name" value="beta-beta-alpha zinc fingers"/>
    <property type="match status" value="2"/>
</dbReference>
<keyword evidence="8" id="KW-1185">Reference proteome</keyword>
<proteinExistence type="predicted"/>
<protein>
    <recommendedName>
        <fullName evidence="6">C2H2-type domain-containing protein</fullName>
    </recommendedName>
</protein>
<feature type="domain" description="C2H2-type" evidence="6">
    <location>
        <begin position="301"/>
        <end position="323"/>
    </location>
</feature>
<feature type="domain" description="C2H2-type" evidence="6">
    <location>
        <begin position="273"/>
        <end position="300"/>
    </location>
</feature>
<keyword evidence="4" id="KW-0862">Zinc</keyword>
<dbReference type="SMART" id="SM00355">
    <property type="entry name" value="ZnF_C2H2"/>
    <property type="match status" value="3"/>
</dbReference>
<dbReference type="RefSeq" id="XP_029345788.1">
    <property type="nucleotide sequence ID" value="XM_029489928.1"/>
</dbReference>
<evidence type="ECO:0000259" key="6">
    <source>
        <dbReference type="PROSITE" id="PS50157"/>
    </source>
</evidence>
<dbReference type="GeneID" id="103309320"/>
<keyword evidence="3 5" id="KW-0863">Zinc-finger</keyword>
<dbReference type="OrthoDB" id="3437960at2759"/>
<feature type="domain" description="C2H2-type" evidence="6">
    <location>
        <begin position="245"/>
        <end position="272"/>
    </location>
</feature>
<dbReference type="EnsemblMetazoa" id="XM_029489928.1">
    <property type="protein sequence ID" value="XP_029345788.1"/>
    <property type="gene ID" value="LOC103309320"/>
</dbReference>
<dbReference type="PROSITE" id="PS50157">
    <property type="entry name" value="ZINC_FINGER_C2H2_2"/>
    <property type="match status" value="3"/>
</dbReference>
<keyword evidence="1" id="KW-0479">Metal-binding</keyword>
<dbReference type="Gene3D" id="3.30.160.60">
    <property type="entry name" value="Classic Zinc Finger"/>
    <property type="match status" value="3"/>
</dbReference>
<keyword evidence="2" id="KW-0677">Repeat</keyword>
<dbReference type="Pfam" id="PF00096">
    <property type="entry name" value="zf-C2H2"/>
    <property type="match status" value="2"/>
</dbReference>
<reference evidence="8" key="1">
    <citation type="submission" date="2010-06" db="EMBL/GenBank/DDBJ databases">
        <authorList>
            <person name="Jiang H."/>
            <person name="Abraham K."/>
            <person name="Ali S."/>
            <person name="Alsbrooks S.L."/>
            <person name="Anim B.N."/>
            <person name="Anosike U.S."/>
            <person name="Attaway T."/>
            <person name="Bandaranaike D.P."/>
            <person name="Battles P.K."/>
            <person name="Bell S.N."/>
            <person name="Bell A.V."/>
            <person name="Beltran B."/>
            <person name="Bickham C."/>
            <person name="Bustamante Y."/>
            <person name="Caleb T."/>
            <person name="Canada A."/>
            <person name="Cardenas V."/>
            <person name="Carter K."/>
            <person name="Chacko J."/>
            <person name="Chandrabose M.N."/>
            <person name="Chavez D."/>
            <person name="Chavez A."/>
            <person name="Chen L."/>
            <person name="Chu H.-S."/>
            <person name="Claassen K.J."/>
            <person name="Cockrell R."/>
            <person name="Collins M."/>
            <person name="Cooper J.A."/>
            <person name="Cree A."/>
            <person name="Curry S.M."/>
            <person name="Da Y."/>
            <person name="Dao M.D."/>
            <person name="Das B."/>
            <person name="Davila M.-L."/>
            <person name="Davy-Carroll L."/>
            <person name="Denson S."/>
            <person name="Dinh H."/>
            <person name="Ebong V.E."/>
            <person name="Edwards J.R."/>
            <person name="Egan A."/>
            <person name="El-Daye J."/>
            <person name="Escobedo L."/>
            <person name="Fernandez S."/>
            <person name="Fernando P.R."/>
            <person name="Flagg N."/>
            <person name="Forbes L.D."/>
            <person name="Fowler R.G."/>
            <person name="Fu Q."/>
            <person name="Gabisi R.A."/>
            <person name="Ganer J."/>
            <person name="Garbino Pronczuk A."/>
            <person name="Garcia R.M."/>
            <person name="Garner T."/>
            <person name="Garrett T.E."/>
            <person name="Gonzalez D.A."/>
            <person name="Hamid H."/>
            <person name="Hawkins E.S."/>
            <person name="Hirani K."/>
            <person name="Hogues M.E."/>
            <person name="Hollins B."/>
            <person name="Hsiao C.-H."/>
            <person name="Jabil R."/>
            <person name="James M.L."/>
            <person name="Jhangiani S.N."/>
            <person name="Johnson B."/>
            <person name="Johnson Q."/>
            <person name="Joshi V."/>
            <person name="Kalu J.B."/>
            <person name="Kam C."/>
            <person name="Kashfia A."/>
            <person name="Keebler J."/>
            <person name="Kisamo H."/>
            <person name="Kovar C.L."/>
            <person name="Lago L.A."/>
            <person name="Lai C.-Y."/>
            <person name="Laidlaw J."/>
            <person name="Lara F."/>
            <person name="Le T.-K."/>
            <person name="Lee S.L."/>
            <person name="Legall F.H."/>
            <person name="Lemon S.J."/>
            <person name="Lewis L.R."/>
            <person name="Li B."/>
            <person name="Liu Y."/>
            <person name="Liu Y.-S."/>
            <person name="Lopez J."/>
            <person name="Lozado R.J."/>
            <person name="Lu J."/>
            <person name="Madu R.C."/>
            <person name="Maheshwari M."/>
            <person name="Maheshwari R."/>
            <person name="Malloy K."/>
            <person name="Martinez E."/>
            <person name="Mathew T."/>
            <person name="Mercado I.C."/>
            <person name="Mercado C."/>
            <person name="Meyer B."/>
            <person name="Montgomery K."/>
            <person name="Morgan M.B."/>
            <person name="Munidasa M."/>
            <person name="Nazareth L.V."/>
            <person name="Nelson J."/>
            <person name="Ng B.M."/>
            <person name="Nguyen N.B."/>
            <person name="Nguyen P.Q."/>
            <person name="Nguyen T."/>
            <person name="Obregon M."/>
            <person name="Okwuonu G.O."/>
            <person name="Onwere C.G."/>
            <person name="Orozco G."/>
            <person name="Parra A."/>
            <person name="Patel S."/>
            <person name="Patil S."/>
            <person name="Perez A."/>
            <person name="Perez Y."/>
            <person name="Pham C."/>
            <person name="Primus E.L."/>
            <person name="Pu L.-L."/>
            <person name="Puazo M."/>
            <person name="Qin X."/>
            <person name="Quiroz J.B."/>
            <person name="Reese J."/>
            <person name="Richards S."/>
            <person name="Rives C.M."/>
            <person name="Robberts R."/>
            <person name="Ruiz S.J."/>
            <person name="Ruiz M.J."/>
            <person name="Santibanez J."/>
            <person name="Schneider B.W."/>
            <person name="Sisson I."/>
            <person name="Smith M."/>
            <person name="Sodergren E."/>
            <person name="Song X.-Z."/>
            <person name="Song B.B."/>
            <person name="Summersgill H."/>
            <person name="Thelus R."/>
            <person name="Thornton R.D."/>
            <person name="Trejos Z.Y."/>
            <person name="Usmani K."/>
            <person name="Vattathil S."/>
            <person name="Villasana D."/>
            <person name="Walker D.L."/>
            <person name="Wang S."/>
            <person name="Wang K."/>
            <person name="White C.S."/>
            <person name="Williams A.C."/>
            <person name="Williamson J."/>
            <person name="Wilson K."/>
            <person name="Woghiren I.O."/>
            <person name="Woodworth J.R."/>
            <person name="Worley K.C."/>
            <person name="Wright R.A."/>
            <person name="Wu W."/>
            <person name="Young L."/>
            <person name="Zhang L."/>
            <person name="Zhang J."/>
            <person name="Zhu Y."/>
            <person name="Muzny D.M."/>
            <person name="Weinstock G."/>
            <person name="Gibbs R.A."/>
        </authorList>
    </citation>
    <scope>NUCLEOTIDE SEQUENCE [LARGE SCALE GENOMIC DNA]</scope>
    <source>
        <strain evidence="8">LSR1</strain>
    </source>
</reference>
<dbReference type="GO" id="GO:0000981">
    <property type="term" value="F:DNA-binding transcription factor activity, RNA polymerase II-specific"/>
    <property type="evidence" value="ECO:0007669"/>
    <property type="project" value="TreeGrafter"/>
</dbReference>
<sequence>MSRIPSIKCEPQNILLDKYIKQEHDIAHEHNIKQEHDIAHEHNITLEHDIVQEHNIKHEHIDEFTEYKLDYNGYYNQSTYQCYKEDSKNTKENVEVLIKFEMDVIDDVILYENICMRDDSDLPSVSSTKYCIINSHVENKHTNFNLNIESSSTATFTPIKNKAMKSKKNDQIQNEVHAIDSAIFESFVNHDNNCIPSAKSRTYYDMNPHVENKPTNFNLNIKASTTHFKPTKSKAITSKNVEKLHECFIYNKSFSTNGYMQIHSRIHTGEKPYQCFICNKSFTQSSNLNTHKIIHKYNKPFNCAICKKSFAQKVHILRHMNTHKTLL</sequence>
<dbReference type="PANTHER" id="PTHR23235:SF120">
    <property type="entry name" value="KRUPPEL-LIKE FACTOR 15"/>
    <property type="match status" value="1"/>
</dbReference>
<evidence type="ECO:0000256" key="1">
    <source>
        <dbReference type="ARBA" id="ARBA00022723"/>
    </source>
</evidence>
<dbReference type="FunFam" id="3.30.160.60:FF:000557">
    <property type="entry name" value="zinc finger and SCAN domain-containing protein 29"/>
    <property type="match status" value="1"/>
</dbReference>
<organism evidence="7 8">
    <name type="scientific">Acyrthosiphon pisum</name>
    <name type="common">Pea aphid</name>
    <dbReference type="NCBI Taxonomy" id="7029"/>
    <lineage>
        <taxon>Eukaryota</taxon>
        <taxon>Metazoa</taxon>
        <taxon>Ecdysozoa</taxon>
        <taxon>Arthropoda</taxon>
        <taxon>Hexapoda</taxon>
        <taxon>Insecta</taxon>
        <taxon>Pterygota</taxon>
        <taxon>Neoptera</taxon>
        <taxon>Paraneoptera</taxon>
        <taxon>Hemiptera</taxon>
        <taxon>Sternorrhyncha</taxon>
        <taxon>Aphidomorpha</taxon>
        <taxon>Aphidoidea</taxon>
        <taxon>Aphididae</taxon>
        <taxon>Macrosiphini</taxon>
        <taxon>Acyrthosiphon</taxon>
    </lineage>
</organism>
<dbReference type="PROSITE" id="PS00028">
    <property type="entry name" value="ZINC_FINGER_C2H2_1"/>
    <property type="match status" value="2"/>
</dbReference>
<dbReference type="GO" id="GO:0000978">
    <property type="term" value="F:RNA polymerase II cis-regulatory region sequence-specific DNA binding"/>
    <property type="evidence" value="ECO:0007669"/>
    <property type="project" value="TreeGrafter"/>
</dbReference>
<evidence type="ECO:0000313" key="7">
    <source>
        <dbReference type="EnsemblMetazoa" id="XP_029345788.1"/>
    </source>
</evidence>
<evidence type="ECO:0000256" key="5">
    <source>
        <dbReference type="PROSITE-ProRule" id="PRU00042"/>
    </source>
</evidence>
<dbReference type="GO" id="GO:0008270">
    <property type="term" value="F:zinc ion binding"/>
    <property type="evidence" value="ECO:0007669"/>
    <property type="project" value="UniProtKB-KW"/>
</dbReference>
<evidence type="ECO:0000256" key="2">
    <source>
        <dbReference type="ARBA" id="ARBA00022737"/>
    </source>
</evidence>
<evidence type="ECO:0000256" key="4">
    <source>
        <dbReference type="ARBA" id="ARBA00022833"/>
    </source>
</evidence>
<evidence type="ECO:0000313" key="8">
    <source>
        <dbReference type="Proteomes" id="UP000007819"/>
    </source>
</evidence>
<dbReference type="FunFam" id="3.30.160.60:FF:000100">
    <property type="entry name" value="Zinc finger 45-like"/>
    <property type="match status" value="1"/>
</dbReference>